<sequence length="410" mass="46279">MIQTFFCNWKLLIIKFIVWIRQPRMSDSHLDWTLLGSDLTALILSHLPIASIIRASAVCKLWRSIISTPFFSNLLSTSAHHHPWFFLLGQSNILLKNNQSFAFDPDSNLWLPLPPSFLFPPPHYHHHSLIGSNGLVLSTTSSSRFLFSPILSKSWHLTSPLRFPRSNPLVGVFSDGSGSTKFIVVGGVRFIGGLVDIEDRLDVEIYTPNLDAWELCPPLPVDFRSGNSSQWLCSALYKGKFYVFGIYSCFISAFHLTKHFWTEVQTLRPPGVSFSFLIACRDQLVLAGLCNSPRGPSVNLWRVDEETMEFSEIAIMPQDLLYKLFDGYGDDKFASLKCVGLGNLIYVFNEEYHKSYPACVCEINSGTGKCSWRRIPHLPKPVNQFHKVISFCSTIPLGNILRIGEEEIGA</sequence>
<dbReference type="Pfam" id="PF00646">
    <property type="entry name" value="F-box"/>
    <property type="match status" value="1"/>
</dbReference>
<gene>
    <name evidence="2" type="ordered locus">VIT_07s0005g05660</name>
</gene>
<dbReference type="OrthoDB" id="1882349at2759"/>
<dbReference type="FunCoup" id="F6HZY1">
    <property type="interactions" value="98"/>
</dbReference>
<evidence type="ECO:0000259" key="1">
    <source>
        <dbReference type="Pfam" id="PF00646"/>
    </source>
</evidence>
<dbReference type="Proteomes" id="UP000009183">
    <property type="component" value="Chromosome 7"/>
</dbReference>
<dbReference type="GO" id="GO:0004842">
    <property type="term" value="F:ubiquitin-protein transferase activity"/>
    <property type="evidence" value="ECO:0000318"/>
    <property type="project" value="GO_Central"/>
</dbReference>
<keyword evidence="3" id="KW-1185">Reference proteome</keyword>
<reference evidence="3" key="1">
    <citation type="journal article" date="2007" name="Nature">
        <title>The grapevine genome sequence suggests ancestral hexaploidization in major angiosperm phyla.</title>
        <authorList>
            <consortium name="The French-Italian Public Consortium for Grapevine Genome Characterization."/>
            <person name="Jaillon O."/>
            <person name="Aury J.-M."/>
            <person name="Noel B."/>
            <person name="Policriti A."/>
            <person name="Clepet C."/>
            <person name="Casagrande A."/>
            <person name="Choisne N."/>
            <person name="Aubourg S."/>
            <person name="Vitulo N."/>
            <person name="Jubin C."/>
            <person name="Vezzi A."/>
            <person name="Legeai F."/>
            <person name="Hugueney P."/>
            <person name="Dasilva C."/>
            <person name="Horner D."/>
            <person name="Mica E."/>
            <person name="Jublot D."/>
            <person name="Poulain J."/>
            <person name="Bruyere C."/>
            <person name="Billault A."/>
            <person name="Segurens B."/>
            <person name="Gouyvenoux M."/>
            <person name="Ugarte E."/>
            <person name="Cattonaro F."/>
            <person name="Anthouard V."/>
            <person name="Vico V."/>
            <person name="Del Fabbro C."/>
            <person name="Alaux M."/>
            <person name="Di Gaspero G."/>
            <person name="Dumas V."/>
            <person name="Felice N."/>
            <person name="Paillard S."/>
            <person name="Juman I."/>
            <person name="Moroldo M."/>
            <person name="Scalabrin S."/>
            <person name="Canaguier A."/>
            <person name="Le Clainche I."/>
            <person name="Malacrida G."/>
            <person name="Durand E."/>
            <person name="Pesole G."/>
            <person name="Laucou V."/>
            <person name="Chatelet P."/>
            <person name="Merdinoglu D."/>
            <person name="Delledonne M."/>
            <person name="Pezzotti M."/>
            <person name="Lecharny A."/>
            <person name="Scarpelli C."/>
            <person name="Artiguenave F."/>
            <person name="Pe M.E."/>
            <person name="Valle G."/>
            <person name="Morgante M."/>
            <person name="Caboche M."/>
            <person name="Adam-Blondon A.-F."/>
            <person name="Weissenbach J."/>
            <person name="Quetier F."/>
            <person name="Wincker P."/>
        </authorList>
    </citation>
    <scope>NUCLEOTIDE SEQUENCE [LARGE SCALE GENOMIC DNA]</scope>
    <source>
        <strain evidence="3">cv. Pinot noir / PN40024</strain>
    </source>
</reference>
<dbReference type="eggNOG" id="ENOG502QRGX">
    <property type="taxonomic scope" value="Eukaryota"/>
</dbReference>
<dbReference type="PaxDb" id="29760-VIT_07s0005g05660.t01"/>
<dbReference type="EMBL" id="FN596502">
    <property type="protein sequence ID" value="CCB60247.1"/>
    <property type="molecule type" value="Genomic_DNA"/>
</dbReference>
<evidence type="ECO:0000313" key="2">
    <source>
        <dbReference type="EMBL" id="CCB60247.1"/>
    </source>
</evidence>
<dbReference type="InterPro" id="IPR015915">
    <property type="entry name" value="Kelch-typ_b-propeller"/>
</dbReference>
<dbReference type="ExpressionAtlas" id="F6HZY1">
    <property type="expression patterns" value="baseline and differential"/>
</dbReference>
<dbReference type="InterPro" id="IPR001810">
    <property type="entry name" value="F-box_dom"/>
</dbReference>
<dbReference type="HOGENOM" id="CLU_687677_0_0_1"/>
<dbReference type="PANTHER" id="PTHR47712">
    <property type="entry name" value="OS09G0555300 PROTEIN"/>
    <property type="match status" value="1"/>
</dbReference>
<dbReference type="InParanoid" id="F6HZY1"/>
<dbReference type="PANTHER" id="PTHR47712:SF3">
    <property type="entry name" value="F-BOX DOMAIN-CONTAINING PROTEIN"/>
    <property type="match status" value="1"/>
</dbReference>
<name>F6HZY1_VITVI</name>
<dbReference type="InterPro" id="IPR036047">
    <property type="entry name" value="F-box-like_dom_sf"/>
</dbReference>
<dbReference type="STRING" id="29760.F6HZY1"/>
<organism evidence="2 3">
    <name type="scientific">Vitis vinifera</name>
    <name type="common">Grape</name>
    <dbReference type="NCBI Taxonomy" id="29760"/>
    <lineage>
        <taxon>Eukaryota</taxon>
        <taxon>Viridiplantae</taxon>
        <taxon>Streptophyta</taxon>
        <taxon>Embryophyta</taxon>
        <taxon>Tracheophyta</taxon>
        <taxon>Spermatophyta</taxon>
        <taxon>Magnoliopsida</taxon>
        <taxon>eudicotyledons</taxon>
        <taxon>Gunneridae</taxon>
        <taxon>Pentapetalae</taxon>
        <taxon>rosids</taxon>
        <taxon>Vitales</taxon>
        <taxon>Vitaceae</taxon>
        <taxon>Viteae</taxon>
        <taxon>Vitis</taxon>
    </lineage>
</organism>
<dbReference type="Gene3D" id="1.20.1280.50">
    <property type="match status" value="1"/>
</dbReference>
<dbReference type="SUPFAM" id="SSF117281">
    <property type="entry name" value="Kelch motif"/>
    <property type="match status" value="1"/>
</dbReference>
<dbReference type="GO" id="GO:0031146">
    <property type="term" value="P:SCF-dependent proteasomal ubiquitin-dependent protein catabolic process"/>
    <property type="evidence" value="ECO:0000318"/>
    <property type="project" value="GO_Central"/>
</dbReference>
<dbReference type="Gene3D" id="2.120.10.80">
    <property type="entry name" value="Kelch-type beta propeller"/>
    <property type="match status" value="1"/>
</dbReference>
<protein>
    <recommendedName>
        <fullName evidence="1">F-box domain-containing protein</fullName>
    </recommendedName>
</protein>
<dbReference type="AlphaFoldDB" id="F6HZY1"/>
<evidence type="ECO:0000313" key="3">
    <source>
        <dbReference type="Proteomes" id="UP000009183"/>
    </source>
</evidence>
<proteinExistence type="predicted"/>
<accession>F6HZY1</accession>
<dbReference type="SUPFAM" id="SSF81383">
    <property type="entry name" value="F-box domain"/>
    <property type="match status" value="1"/>
</dbReference>
<feature type="domain" description="F-box" evidence="1">
    <location>
        <begin position="33"/>
        <end position="69"/>
    </location>
</feature>